<dbReference type="PANTHER" id="PTHR43133:SF8">
    <property type="entry name" value="RNA POLYMERASE SIGMA FACTOR HI_1459-RELATED"/>
    <property type="match status" value="1"/>
</dbReference>
<dbReference type="Proteomes" id="UP000184038">
    <property type="component" value="Unassembled WGS sequence"/>
</dbReference>
<evidence type="ECO:0000256" key="2">
    <source>
        <dbReference type="ARBA" id="ARBA00023082"/>
    </source>
</evidence>
<keyword evidence="7" id="KW-1185">Reference proteome</keyword>
<feature type="domain" description="RNA polymerase sigma-70 region 2" evidence="5">
    <location>
        <begin position="6"/>
        <end position="72"/>
    </location>
</feature>
<proteinExistence type="predicted"/>
<dbReference type="SUPFAM" id="SSF88946">
    <property type="entry name" value="Sigma2 domain of RNA polymerase sigma factors"/>
    <property type="match status" value="1"/>
</dbReference>
<dbReference type="GO" id="GO:0003677">
    <property type="term" value="F:DNA binding"/>
    <property type="evidence" value="ECO:0007669"/>
    <property type="project" value="UniProtKB-KW"/>
</dbReference>
<dbReference type="InterPro" id="IPR007627">
    <property type="entry name" value="RNA_pol_sigma70_r2"/>
</dbReference>
<dbReference type="PANTHER" id="PTHR43133">
    <property type="entry name" value="RNA POLYMERASE ECF-TYPE SIGMA FACTO"/>
    <property type="match status" value="1"/>
</dbReference>
<dbReference type="GO" id="GO:0016987">
    <property type="term" value="F:sigma factor activity"/>
    <property type="evidence" value="ECO:0007669"/>
    <property type="project" value="UniProtKB-KW"/>
</dbReference>
<evidence type="ECO:0000313" key="6">
    <source>
        <dbReference type="EMBL" id="SHM59189.1"/>
    </source>
</evidence>
<gene>
    <name evidence="6" type="ORF">SAMN02746066_02549</name>
</gene>
<dbReference type="EMBL" id="FRCP01000012">
    <property type="protein sequence ID" value="SHM59189.1"/>
    <property type="molecule type" value="Genomic_DNA"/>
</dbReference>
<evidence type="ECO:0000256" key="3">
    <source>
        <dbReference type="ARBA" id="ARBA00023125"/>
    </source>
</evidence>
<evidence type="ECO:0000259" key="5">
    <source>
        <dbReference type="Pfam" id="PF04542"/>
    </source>
</evidence>
<keyword evidence="4" id="KW-0804">Transcription</keyword>
<dbReference type="Gene3D" id="1.10.1740.10">
    <property type="match status" value="1"/>
</dbReference>
<keyword evidence="1" id="KW-0805">Transcription regulation</keyword>
<name>A0A1M7K1N4_9FIRM</name>
<dbReference type="AlphaFoldDB" id="A0A1M7K1N4"/>
<dbReference type="GO" id="GO:0006352">
    <property type="term" value="P:DNA-templated transcription initiation"/>
    <property type="evidence" value="ECO:0007669"/>
    <property type="project" value="InterPro"/>
</dbReference>
<reference evidence="6 7" key="1">
    <citation type="submission" date="2016-11" db="EMBL/GenBank/DDBJ databases">
        <authorList>
            <person name="Jaros S."/>
            <person name="Januszkiewicz K."/>
            <person name="Wedrychowicz H."/>
        </authorList>
    </citation>
    <scope>NUCLEOTIDE SEQUENCE [LARGE SCALE GENOMIC DNA]</scope>
    <source>
        <strain evidence="6 7">DSM 15930</strain>
    </source>
</reference>
<dbReference type="STRING" id="1120996.SAMN02746066_02549"/>
<evidence type="ECO:0000313" key="7">
    <source>
        <dbReference type="Proteomes" id="UP000184038"/>
    </source>
</evidence>
<keyword evidence="2" id="KW-0731">Sigma factor</keyword>
<protein>
    <submittedName>
        <fullName evidence="6">RNA polymerase sigma-70 factor, ECF subfamily</fullName>
    </submittedName>
</protein>
<dbReference type="Pfam" id="PF04542">
    <property type="entry name" value="Sigma70_r2"/>
    <property type="match status" value="1"/>
</dbReference>
<dbReference type="RefSeq" id="WP_073288216.1">
    <property type="nucleotide sequence ID" value="NZ_FRCP01000012.1"/>
</dbReference>
<evidence type="ECO:0000256" key="4">
    <source>
        <dbReference type="ARBA" id="ARBA00023163"/>
    </source>
</evidence>
<dbReference type="InterPro" id="IPR013325">
    <property type="entry name" value="RNA_pol_sigma_r2"/>
</dbReference>
<keyword evidence="3" id="KW-0238">DNA-binding</keyword>
<dbReference type="InterPro" id="IPR039425">
    <property type="entry name" value="RNA_pol_sigma-70-like"/>
</dbReference>
<accession>A0A1M7K1N4</accession>
<evidence type="ECO:0000256" key="1">
    <source>
        <dbReference type="ARBA" id="ARBA00023015"/>
    </source>
</evidence>
<sequence length="135" mass="15821">MGFSDIYDEYAKQVLRFLIALSGDVHIAEELTQETFYKAFLHIHQFRGDCTMYAWLCQIAKNLYYNECKRGKKYADCDVSKEEVRREESSEFTEKLVNRDQALSVHKVLHSIPEPYKEVFTLRGLGSISKINTRK</sequence>
<organism evidence="6 7">
    <name type="scientific">Anaerosporobacter mobilis DSM 15930</name>
    <dbReference type="NCBI Taxonomy" id="1120996"/>
    <lineage>
        <taxon>Bacteria</taxon>
        <taxon>Bacillati</taxon>
        <taxon>Bacillota</taxon>
        <taxon>Clostridia</taxon>
        <taxon>Lachnospirales</taxon>
        <taxon>Lachnospiraceae</taxon>
        <taxon>Anaerosporobacter</taxon>
    </lineage>
</organism>